<dbReference type="AlphaFoldDB" id="A0A0G1XQS8"/>
<dbReference type="InterPro" id="IPR029044">
    <property type="entry name" value="Nucleotide-diphossugar_trans"/>
</dbReference>
<dbReference type="PANTHER" id="PTHR43179">
    <property type="entry name" value="RHAMNOSYLTRANSFERASE WBBL"/>
    <property type="match status" value="1"/>
</dbReference>
<dbReference type="PANTHER" id="PTHR43179:SF12">
    <property type="entry name" value="GALACTOFURANOSYLTRANSFERASE GLFT2"/>
    <property type="match status" value="1"/>
</dbReference>
<gene>
    <name evidence="5" type="ORF">UY77_C0003G0009</name>
</gene>
<reference evidence="5 6" key="1">
    <citation type="journal article" date="2015" name="Nature">
        <title>rRNA introns, odd ribosomes, and small enigmatic genomes across a large radiation of phyla.</title>
        <authorList>
            <person name="Brown C.T."/>
            <person name="Hug L.A."/>
            <person name="Thomas B.C."/>
            <person name="Sharon I."/>
            <person name="Castelle C.J."/>
            <person name="Singh A."/>
            <person name="Wilkins M.J."/>
            <person name="Williams K.H."/>
            <person name="Banfield J.F."/>
        </authorList>
    </citation>
    <scope>NUCLEOTIDE SEQUENCE [LARGE SCALE GENOMIC DNA]</scope>
</reference>
<evidence type="ECO:0000256" key="1">
    <source>
        <dbReference type="ARBA" id="ARBA00006739"/>
    </source>
</evidence>
<keyword evidence="3" id="KW-0808">Transferase</keyword>
<feature type="domain" description="Glycosyltransferase 2-like" evidence="4">
    <location>
        <begin position="2"/>
        <end position="181"/>
    </location>
</feature>
<organism evidence="5 6">
    <name type="scientific">Candidatus Uhrbacteria bacterium GW2011_GWA2_53_10</name>
    <dbReference type="NCBI Taxonomy" id="1618980"/>
    <lineage>
        <taxon>Bacteria</taxon>
        <taxon>Candidatus Uhriibacteriota</taxon>
    </lineage>
</organism>
<dbReference type="Gene3D" id="3.90.550.10">
    <property type="entry name" value="Spore Coat Polysaccharide Biosynthesis Protein SpsA, Chain A"/>
    <property type="match status" value="1"/>
</dbReference>
<protein>
    <recommendedName>
        <fullName evidence="4">Glycosyltransferase 2-like domain-containing protein</fullName>
    </recommendedName>
</protein>
<dbReference type="SUPFAM" id="SSF53448">
    <property type="entry name" value="Nucleotide-diphospho-sugar transferases"/>
    <property type="match status" value="1"/>
</dbReference>
<dbReference type="GO" id="GO:0016757">
    <property type="term" value="F:glycosyltransferase activity"/>
    <property type="evidence" value="ECO:0007669"/>
    <property type="project" value="UniProtKB-KW"/>
</dbReference>
<dbReference type="Proteomes" id="UP000034711">
    <property type="component" value="Unassembled WGS sequence"/>
</dbReference>
<dbReference type="CDD" id="cd04186">
    <property type="entry name" value="GT_2_like_c"/>
    <property type="match status" value="1"/>
</dbReference>
<evidence type="ECO:0000313" key="5">
    <source>
        <dbReference type="EMBL" id="KKW33225.1"/>
    </source>
</evidence>
<evidence type="ECO:0000259" key="4">
    <source>
        <dbReference type="Pfam" id="PF00535"/>
    </source>
</evidence>
<dbReference type="Pfam" id="PF00535">
    <property type="entry name" value="Glycos_transf_2"/>
    <property type="match status" value="1"/>
</dbReference>
<proteinExistence type="inferred from homology"/>
<comment type="similarity">
    <text evidence="1">Belongs to the glycosyltransferase 2 family.</text>
</comment>
<dbReference type="PATRIC" id="fig|1618980.3.peg.99"/>
<evidence type="ECO:0000256" key="2">
    <source>
        <dbReference type="ARBA" id="ARBA00022676"/>
    </source>
</evidence>
<accession>A0A0G1XQS8</accession>
<dbReference type="InterPro" id="IPR001173">
    <property type="entry name" value="Glyco_trans_2-like"/>
</dbReference>
<dbReference type="EMBL" id="LCRI01000003">
    <property type="protein sequence ID" value="KKW33225.1"/>
    <property type="molecule type" value="Genomic_DNA"/>
</dbReference>
<keyword evidence="2" id="KW-0328">Glycosyltransferase</keyword>
<evidence type="ECO:0000256" key="3">
    <source>
        <dbReference type="ARBA" id="ARBA00022679"/>
    </source>
</evidence>
<comment type="caution">
    <text evidence="5">The sequence shown here is derived from an EMBL/GenBank/DDBJ whole genome shotgun (WGS) entry which is preliminary data.</text>
</comment>
<name>A0A0G1XQS8_9BACT</name>
<evidence type="ECO:0000313" key="6">
    <source>
        <dbReference type="Proteomes" id="UP000034711"/>
    </source>
</evidence>
<sequence length="334" mass="39206">MEFLPELLRSIFAQTYQDFQVLVIDNGSTDGLEAYVREHHPQVMILRNVKNLGFSPAHNQGIRYAMQSWRLEEYADRFILVTNPDVIFTATFLERIVQEATAHPKTGAFGGKLLRAFTERGQEEGESPVRSDRLDSTGISAHRRRTFTDRGAGELDTGQYDEAREVFGISGALALYRVSALQEARFEDEFFDKDFFAYKEDVDLAWRLQWLGWEARYVPEAVAYHYRGMYGREGAGWLELIRNRRRKSSRRSYYSTRNHWNLLMKNESFFSGVLALPWVLPMEIVRVMYVILFEPRNALAFFHAWARVPRMWRKRREIFKHRKGGARALSHWFV</sequence>